<name>A0A0P1H9H6_9RHOB</name>
<keyword evidence="6" id="KW-0051">Antiviral defense</keyword>
<evidence type="ECO:0000256" key="1">
    <source>
        <dbReference type="ARBA" id="ARBA00004236"/>
    </source>
</evidence>
<feature type="domain" description="Pycsar effector protein" evidence="9">
    <location>
        <begin position="7"/>
        <end position="154"/>
    </location>
</feature>
<evidence type="ECO:0000256" key="6">
    <source>
        <dbReference type="ARBA" id="ARBA00023118"/>
    </source>
</evidence>
<feature type="transmembrane region" description="Helical" evidence="8">
    <location>
        <begin position="139"/>
        <end position="156"/>
    </location>
</feature>
<dbReference type="GO" id="GO:0051607">
    <property type="term" value="P:defense response to virus"/>
    <property type="evidence" value="ECO:0007669"/>
    <property type="project" value="UniProtKB-KW"/>
</dbReference>
<organism evidence="10 11">
    <name type="scientific">Leisingera aquaemixtae</name>
    <dbReference type="NCBI Taxonomy" id="1396826"/>
    <lineage>
        <taxon>Bacteria</taxon>
        <taxon>Pseudomonadati</taxon>
        <taxon>Pseudomonadota</taxon>
        <taxon>Alphaproteobacteria</taxon>
        <taxon>Rhodobacterales</taxon>
        <taxon>Roseobacteraceae</taxon>
        <taxon>Leisingera</taxon>
    </lineage>
</organism>
<keyword evidence="7 8" id="KW-0472">Membrane</keyword>
<dbReference type="AlphaFoldDB" id="A0A0P1H9H6"/>
<reference evidence="10 11" key="1">
    <citation type="submission" date="2015-09" db="EMBL/GenBank/DDBJ databases">
        <authorList>
            <consortium name="Swine Surveillance"/>
        </authorList>
    </citation>
    <scope>NUCLEOTIDE SEQUENCE [LARGE SCALE GENOMIC DNA]</scope>
    <source>
        <strain evidence="10 11">CECT 8399</strain>
    </source>
</reference>
<evidence type="ECO:0000259" key="9">
    <source>
        <dbReference type="Pfam" id="PF18967"/>
    </source>
</evidence>
<dbReference type="GO" id="GO:0005886">
    <property type="term" value="C:plasma membrane"/>
    <property type="evidence" value="ECO:0007669"/>
    <property type="project" value="UniProtKB-SubCell"/>
</dbReference>
<feature type="transmembrane region" description="Helical" evidence="8">
    <location>
        <begin position="52"/>
        <end position="72"/>
    </location>
</feature>
<sequence length="163" mass="18587">MNRLEFLEKNLERQIGFVRASETRVQFLLPSLSVAMAAWLAGFLKADFSSEITVLSGTLALIGFMISAFFTWQSLYPKIDGAQDSNIFFGGIASKTFENFKQSIENIDSEKYERDLTAQVHINANIALRKFKSVQKAMMFWYISLLPLLLFLILTLEDIRRGT</sequence>
<dbReference type="RefSeq" id="WP_058285753.1">
    <property type="nucleotide sequence ID" value="NZ_CYSR01000021.1"/>
</dbReference>
<evidence type="ECO:0000313" key="10">
    <source>
        <dbReference type="EMBL" id="CUH99614.1"/>
    </source>
</evidence>
<keyword evidence="2" id="KW-1003">Cell membrane</keyword>
<evidence type="ECO:0000256" key="4">
    <source>
        <dbReference type="ARBA" id="ARBA00022741"/>
    </source>
</evidence>
<keyword evidence="3 8" id="KW-0812">Transmembrane</keyword>
<dbReference type="Pfam" id="PF18967">
    <property type="entry name" value="PycTM"/>
    <property type="match status" value="1"/>
</dbReference>
<evidence type="ECO:0000256" key="2">
    <source>
        <dbReference type="ARBA" id="ARBA00022475"/>
    </source>
</evidence>
<proteinExistence type="predicted"/>
<accession>A0A0P1H9H6</accession>
<evidence type="ECO:0000313" key="11">
    <source>
        <dbReference type="Proteomes" id="UP000051326"/>
    </source>
</evidence>
<evidence type="ECO:0000256" key="7">
    <source>
        <dbReference type="ARBA" id="ARBA00023136"/>
    </source>
</evidence>
<gene>
    <name evidence="10" type="ORF">PHA8399_01736</name>
</gene>
<keyword evidence="5 8" id="KW-1133">Transmembrane helix</keyword>
<dbReference type="InterPro" id="IPR043760">
    <property type="entry name" value="PycTM_dom"/>
</dbReference>
<keyword evidence="4" id="KW-0547">Nucleotide-binding</keyword>
<evidence type="ECO:0000256" key="8">
    <source>
        <dbReference type="SAM" id="Phobius"/>
    </source>
</evidence>
<dbReference type="GO" id="GO:0000166">
    <property type="term" value="F:nucleotide binding"/>
    <property type="evidence" value="ECO:0007669"/>
    <property type="project" value="UniProtKB-KW"/>
</dbReference>
<protein>
    <recommendedName>
        <fullName evidence="9">Pycsar effector protein domain-containing protein</fullName>
    </recommendedName>
</protein>
<dbReference type="EMBL" id="CYSR01000021">
    <property type="protein sequence ID" value="CUH99614.1"/>
    <property type="molecule type" value="Genomic_DNA"/>
</dbReference>
<evidence type="ECO:0000256" key="5">
    <source>
        <dbReference type="ARBA" id="ARBA00022989"/>
    </source>
</evidence>
<feature type="transmembrane region" description="Helical" evidence="8">
    <location>
        <begin position="27"/>
        <end position="46"/>
    </location>
</feature>
<evidence type="ECO:0000256" key="3">
    <source>
        <dbReference type="ARBA" id="ARBA00022692"/>
    </source>
</evidence>
<comment type="subcellular location">
    <subcellularLocation>
        <location evidence="1">Cell membrane</location>
    </subcellularLocation>
</comment>
<dbReference type="Proteomes" id="UP000051326">
    <property type="component" value="Unassembled WGS sequence"/>
</dbReference>